<dbReference type="Proteomes" id="UP000004995">
    <property type="component" value="Unassembled WGS sequence"/>
</dbReference>
<keyword evidence="2" id="KW-1185">Reference proteome</keyword>
<sequence length="85" mass="10054">MFTEGLKCRSWHTHLNITLFEILQVDHVNIFLQSNHKCRKQIMSCLCYRSQVQTEIERYQSTSLGSVMNYMLSETLQKNTLNVKI</sequence>
<dbReference type="EMBL" id="AGNK02004504">
    <property type="status" value="NOT_ANNOTATED_CDS"/>
    <property type="molecule type" value="Genomic_DNA"/>
</dbReference>
<name>K3YB85_SETIT</name>
<evidence type="ECO:0000313" key="2">
    <source>
        <dbReference type="Proteomes" id="UP000004995"/>
    </source>
</evidence>
<evidence type="ECO:0000313" key="1">
    <source>
        <dbReference type="EnsemblPlants" id="KQK98778"/>
    </source>
</evidence>
<protein>
    <submittedName>
        <fullName evidence="1">Uncharacterized protein</fullName>
    </submittedName>
</protein>
<organism evidence="1 2">
    <name type="scientific">Setaria italica</name>
    <name type="common">Foxtail millet</name>
    <name type="synonym">Panicum italicum</name>
    <dbReference type="NCBI Taxonomy" id="4555"/>
    <lineage>
        <taxon>Eukaryota</taxon>
        <taxon>Viridiplantae</taxon>
        <taxon>Streptophyta</taxon>
        <taxon>Embryophyta</taxon>
        <taxon>Tracheophyta</taxon>
        <taxon>Spermatophyta</taxon>
        <taxon>Magnoliopsida</taxon>
        <taxon>Liliopsida</taxon>
        <taxon>Poales</taxon>
        <taxon>Poaceae</taxon>
        <taxon>PACMAD clade</taxon>
        <taxon>Panicoideae</taxon>
        <taxon>Panicodae</taxon>
        <taxon>Paniceae</taxon>
        <taxon>Cenchrinae</taxon>
        <taxon>Setaria</taxon>
    </lineage>
</organism>
<dbReference type="InParanoid" id="K3YB85"/>
<dbReference type="HOGENOM" id="CLU_2516915_0_0_1"/>
<reference evidence="1" key="2">
    <citation type="submission" date="2018-08" db="UniProtKB">
        <authorList>
            <consortium name="EnsemblPlants"/>
        </authorList>
    </citation>
    <scope>IDENTIFICATION</scope>
    <source>
        <strain evidence="1">Yugu1</strain>
    </source>
</reference>
<accession>K3YB85</accession>
<dbReference type="Gramene" id="KQK98778">
    <property type="protein sequence ID" value="KQK98778"/>
    <property type="gene ID" value="SETIT_011479mg"/>
</dbReference>
<proteinExistence type="predicted"/>
<reference evidence="2" key="1">
    <citation type="journal article" date="2012" name="Nat. Biotechnol.">
        <title>Reference genome sequence of the model plant Setaria.</title>
        <authorList>
            <person name="Bennetzen J.L."/>
            <person name="Schmutz J."/>
            <person name="Wang H."/>
            <person name="Percifield R."/>
            <person name="Hawkins J."/>
            <person name="Pontaroli A.C."/>
            <person name="Estep M."/>
            <person name="Feng L."/>
            <person name="Vaughn J.N."/>
            <person name="Grimwood J."/>
            <person name="Jenkins J."/>
            <person name="Barry K."/>
            <person name="Lindquist E."/>
            <person name="Hellsten U."/>
            <person name="Deshpande S."/>
            <person name="Wang X."/>
            <person name="Wu X."/>
            <person name="Mitros T."/>
            <person name="Triplett J."/>
            <person name="Yang X."/>
            <person name="Ye C.Y."/>
            <person name="Mauro-Herrera M."/>
            <person name="Wang L."/>
            <person name="Li P."/>
            <person name="Sharma M."/>
            <person name="Sharma R."/>
            <person name="Ronald P.C."/>
            <person name="Panaud O."/>
            <person name="Kellogg E.A."/>
            <person name="Brutnell T.P."/>
            <person name="Doust A.N."/>
            <person name="Tuskan G.A."/>
            <person name="Rokhsar D."/>
            <person name="Devos K.M."/>
        </authorList>
    </citation>
    <scope>NUCLEOTIDE SEQUENCE [LARGE SCALE GENOMIC DNA]</scope>
    <source>
        <strain evidence="2">cv. Yugu1</strain>
    </source>
</reference>
<dbReference type="EnsemblPlants" id="KQK98778">
    <property type="protein sequence ID" value="KQK98778"/>
    <property type="gene ID" value="SETIT_011479mg"/>
</dbReference>
<dbReference type="AlphaFoldDB" id="K3YB85"/>